<evidence type="ECO:0008006" key="4">
    <source>
        <dbReference type="Google" id="ProtNLM"/>
    </source>
</evidence>
<dbReference type="PANTHER" id="PTHR34475:SF1">
    <property type="entry name" value="CYTOSKELETON PROTEIN RODZ"/>
    <property type="match status" value="1"/>
</dbReference>
<gene>
    <name evidence="2" type="ORF">RTTH1527_03575</name>
</gene>
<dbReference type="RefSeq" id="WP_011191176.1">
    <property type="nucleotide sequence ID" value="NC_017066.1"/>
</dbReference>
<feature type="transmembrane region" description="Helical" evidence="1">
    <location>
        <begin position="97"/>
        <end position="116"/>
    </location>
</feature>
<keyword evidence="1" id="KW-0472">Membrane</keyword>
<sequence>MSSMLKQIRLDSGKTLNQVSSDLKIRKKYLVALEEGNFDVLPGEVYVRGYLKLYLDYLNVKDRNAAQIEATKQNETEKLLINKRATALINYKRKKQLVLISIMMLSIIIVSHQFIINVTN</sequence>
<keyword evidence="1" id="KW-0812">Transmembrane</keyword>
<evidence type="ECO:0000256" key="1">
    <source>
        <dbReference type="SAM" id="Phobius"/>
    </source>
</evidence>
<reference evidence="2" key="1">
    <citation type="submission" date="2012-03" db="EMBL/GenBank/DDBJ databases">
        <authorList>
            <person name="Johnson S.L."/>
            <person name="Sims D."/>
            <person name="Han S."/>
            <person name="Bruce D.C."/>
            <person name="Dasch G.A."/>
        </authorList>
    </citation>
    <scope>NUCLEOTIDE SEQUENCE [LARGE SCALE GENOMIC DNA]</scope>
    <source>
        <strain evidence="2">TH1527</strain>
    </source>
</reference>
<dbReference type="EMBL" id="CP003397">
    <property type="protein sequence ID" value="AFE54580.1"/>
    <property type="molecule type" value="Genomic_DNA"/>
</dbReference>
<dbReference type="Pfam" id="PF13413">
    <property type="entry name" value="HTH_25"/>
    <property type="match status" value="1"/>
</dbReference>
<keyword evidence="1" id="KW-1133">Transmembrane helix</keyword>
<proteinExistence type="predicted"/>
<organism evidence="2 3">
    <name type="scientific">Rickettsia typhi str. TH1527</name>
    <dbReference type="NCBI Taxonomy" id="1003201"/>
    <lineage>
        <taxon>Bacteria</taxon>
        <taxon>Pseudomonadati</taxon>
        <taxon>Pseudomonadota</taxon>
        <taxon>Alphaproteobacteria</taxon>
        <taxon>Rickettsiales</taxon>
        <taxon>Rickettsiaceae</taxon>
        <taxon>Rickettsieae</taxon>
        <taxon>Rickettsia</taxon>
        <taxon>typhus group</taxon>
    </lineage>
</organism>
<dbReference type="InterPro" id="IPR050400">
    <property type="entry name" value="Bact_Cytoskel_RodZ"/>
</dbReference>
<keyword evidence="3" id="KW-1185">Reference proteome</keyword>
<dbReference type="InterPro" id="IPR010982">
    <property type="entry name" value="Lambda_DNA-bd_dom_sf"/>
</dbReference>
<name>A0ABN4AB13_RICTP</name>
<accession>A0ABN4AB13</accession>
<evidence type="ECO:0000313" key="2">
    <source>
        <dbReference type="EMBL" id="AFE54580.1"/>
    </source>
</evidence>
<dbReference type="Gene3D" id="1.10.260.40">
    <property type="entry name" value="lambda repressor-like DNA-binding domains"/>
    <property type="match status" value="1"/>
</dbReference>
<evidence type="ECO:0000313" key="3">
    <source>
        <dbReference type="Proteomes" id="UP000007581"/>
    </source>
</evidence>
<dbReference type="Proteomes" id="UP000007581">
    <property type="component" value="Chromosome"/>
</dbReference>
<protein>
    <recommendedName>
        <fullName evidence="4">HTH cro/C1-type domain-containing protein</fullName>
    </recommendedName>
</protein>
<dbReference type="PANTHER" id="PTHR34475">
    <property type="match status" value="1"/>
</dbReference>